<dbReference type="InterPro" id="IPR013424">
    <property type="entry name" value="Ice-binding_C"/>
</dbReference>
<accession>A0A5C6CEA8</accession>
<sequence precursor="true">MKRQLTSIALFAACFTATLPARAAVVTLSPGIDGGVVLVADGEAGFGQLFSNQLSLVIAGSEVVGPDNSTFNSTSAGGTLVVTSPYTVTSVQIDTNFGQDFINFNLSDYANGGAIDFQNVTANWTVDVLSFDSLTPGTYGTNYTDTTLVILPIPEPASAALLAIGGLAMIRRRRGE</sequence>
<evidence type="ECO:0000313" key="3">
    <source>
        <dbReference type="Proteomes" id="UP000318437"/>
    </source>
</evidence>
<gene>
    <name evidence="2" type="ORF">Pla144_45400</name>
</gene>
<comment type="caution">
    <text evidence="2">The sequence shown here is derived from an EMBL/GenBank/DDBJ whole genome shotgun (WGS) entry which is preliminary data.</text>
</comment>
<proteinExistence type="predicted"/>
<evidence type="ECO:0000313" key="2">
    <source>
        <dbReference type="EMBL" id="TWU21844.1"/>
    </source>
</evidence>
<dbReference type="NCBIfam" id="TIGR02595">
    <property type="entry name" value="PEP_CTERM"/>
    <property type="match status" value="1"/>
</dbReference>
<dbReference type="AlphaFoldDB" id="A0A5C6CEA8"/>
<organism evidence="2 3">
    <name type="scientific">Bythopirellula polymerisocia</name>
    <dbReference type="NCBI Taxonomy" id="2528003"/>
    <lineage>
        <taxon>Bacteria</taxon>
        <taxon>Pseudomonadati</taxon>
        <taxon>Planctomycetota</taxon>
        <taxon>Planctomycetia</taxon>
        <taxon>Pirellulales</taxon>
        <taxon>Lacipirellulaceae</taxon>
        <taxon>Bythopirellula</taxon>
    </lineage>
</organism>
<dbReference type="Proteomes" id="UP000318437">
    <property type="component" value="Unassembled WGS sequence"/>
</dbReference>
<name>A0A5C6CEA8_9BACT</name>
<dbReference type="EMBL" id="SJPS01000009">
    <property type="protein sequence ID" value="TWU21844.1"/>
    <property type="molecule type" value="Genomic_DNA"/>
</dbReference>
<evidence type="ECO:0000256" key="1">
    <source>
        <dbReference type="SAM" id="SignalP"/>
    </source>
</evidence>
<evidence type="ECO:0008006" key="4">
    <source>
        <dbReference type="Google" id="ProtNLM"/>
    </source>
</evidence>
<dbReference type="RefSeq" id="WP_146452785.1">
    <property type="nucleotide sequence ID" value="NZ_SJPS01000009.1"/>
</dbReference>
<feature type="chain" id="PRO_5022748141" description="PEP-CTERM protein-sorting domain-containing protein" evidence="1">
    <location>
        <begin position="24"/>
        <end position="176"/>
    </location>
</feature>
<keyword evidence="1" id="KW-0732">Signal</keyword>
<feature type="signal peptide" evidence="1">
    <location>
        <begin position="1"/>
        <end position="23"/>
    </location>
</feature>
<reference evidence="2 3" key="1">
    <citation type="submission" date="2019-02" db="EMBL/GenBank/DDBJ databases">
        <title>Deep-cultivation of Planctomycetes and their phenomic and genomic characterization uncovers novel biology.</title>
        <authorList>
            <person name="Wiegand S."/>
            <person name="Jogler M."/>
            <person name="Boedeker C."/>
            <person name="Pinto D."/>
            <person name="Vollmers J."/>
            <person name="Rivas-Marin E."/>
            <person name="Kohn T."/>
            <person name="Peeters S.H."/>
            <person name="Heuer A."/>
            <person name="Rast P."/>
            <person name="Oberbeckmann S."/>
            <person name="Bunk B."/>
            <person name="Jeske O."/>
            <person name="Meyerdierks A."/>
            <person name="Storesund J.E."/>
            <person name="Kallscheuer N."/>
            <person name="Luecker S."/>
            <person name="Lage O.M."/>
            <person name="Pohl T."/>
            <person name="Merkel B.J."/>
            <person name="Hornburger P."/>
            <person name="Mueller R.-W."/>
            <person name="Bruemmer F."/>
            <person name="Labrenz M."/>
            <person name="Spormann A.M."/>
            <person name="Op Den Camp H."/>
            <person name="Overmann J."/>
            <person name="Amann R."/>
            <person name="Jetten M.S.M."/>
            <person name="Mascher T."/>
            <person name="Medema M.H."/>
            <person name="Devos D.P."/>
            <person name="Kaster A.-K."/>
            <person name="Ovreas L."/>
            <person name="Rohde M."/>
            <person name="Galperin M.Y."/>
            <person name="Jogler C."/>
        </authorList>
    </citation>
    <scope>NUCLEOTIDE SEQUENCE [LARGE SCALE GENOMIC DNA]</scope>
    <source>
        <strain evidence="2 3">Pla144</strain>
    </source>
</reference>
<protein>
    <recommendedName>
        <fullName evidence="4">PEP-CTERM protein-sorting domain-containing protein</fullName>
    </recommendedName>
</protein>
<keyword evidence="3" id="KW-1185">Reference proteome</keyword>